<comment type="caution">
    <text evidence="2">The sequence shown here is derived from an EMBL/GenBank/DDBJ whole genome shotgun (WGS) entry which is preliminary data.</text>
</comment>
<dbReference type="CDD" id="cd07937">
    <property type="entry name" value="DRE_TIM_PC_TC_5S"/>
    <property type="match status" value="1"/>
</dbReference>
<dbReference type="InterPro" id="IPR000891">
    <property type="entry name" value="PYR_CT"/>
</dbReference>
<dbReference type="Gene3D" id="3.20.20.70">
    <property type="entry name" value="Aldolase class I"/>
    <property type="match status" value="1"/>
</dbReference>
<dbReference type="AlphaFoldDB" id="A0A4V6NFI2"/>
<keyword evidence="3" id="KW-1185">Reference proteome</keyword>
<dbReference type="InterPro" id="IPR013785">
    <property type="entry name" value="Aldolase_TIM"/>
</dbReference>
<evidence type="ECO:0000313" key="2">
    <source>
        <dbReference type="EMBL" id="TCK97991.1"/>
    </source>
</evidence>
<evidence type="ECO:0000313" key="3">
    <source>
        <dbReference type="Proteomes" id="UP000294545"/>
    </source>
</evidence>
<dbReference type="InterPro" id="IPR003379">
    <property type="entry name" value="Carboxylase_cons_dom"/>
</dbReference>
<accession>A0A4V6NFI2</accession>
<dbReference type="InterPro" id="IPR055268">
    <property type="entry name" value="PCB-like"/>
</dbReference>
<dbReference type="PANTHER" id="PTHR43778">
    <property type="entry name" value="PYRUVATE CARBOXYLASE"/>
    <property type="match status" value="1"/>
</dbReference>
<dbReference type="GO" id="GO:0004736">
    <property type="term" value="F:pyruvate carboxylase activity"/>
    <property type="evidence" value="ECO:0007669"/>
    <property type="project" value="TreeGrafter"/>
</dbReference>
<gene>
    <name evidence="2" type="ORF">EDC19_0397</name>
</gene>
<dbReference type="RefSeq" id="WP_132279737.1">
    <property type="nucleotide sequence ID" value="NZ_SMGQ01000011.1"/>
</dbReference>
<organism evidence="2 3">
    <name type="scientific">Natranaerovirga hydrolytica</name>
    <dbReference type="NCBI Taxonomy" id="680378"/>
    <lineage>
        <taxon>Bacteria</taxon>
        <taxon>Bacillati</taxon>
        <taxon>Bacillota</taxon>
        <taxon>Clostridia</taxon>
        <taxon>Lachnospirales</taxon>
        <taxon>Natranaerovirgaceae</taxon>
        <taxon>Natranaerovirga</taxon>
    </lineage>
</organism>
<dbReference type="Pfam" id="PF00682">
    <property type="entry name" value="HMGL-like"/>
    <property type="match status" value="1"/>
</dbReference>
<reference evidence="2 3" key="1">
    <citation type="submission" date="2019-03" db="EMBL/GenBank/DDBJ databases">
        <title>Genomic Encyclopedia of Type Strains, Phase IV (KMG-IV): sequencing the most valuable type-strain genomes for metagenomic binning, comparative biology and taxonomic classification.</title>
        <authorList>
            <person name="Goeker M."/>
        </authorList>
    </citation>
    <scope>NUCLEOTIDE SEQUENCE [LARGE SCALE GENOMIC DNA]</scope>
    <source>
        <strain evidence="2 3">DSM 24176</strain>
    </source>
</reference>
<dbReference type="EMBL" id="SMGQ01000011">
    <property type="protein sequence ID" value="TCK97991.1"/>
    <property type="molecule type" value="Genomic_DNA"/>
</dbReference>
<dbReference type="GO" id="GO:0006094">
    <property type="term" value="P:gluconeogenesis"/>
    <property type="evidence" value="ECO:0007669"/>
    <property type="project" value="TreeGrafter"/>
</dbReference>
<evidence type="ECO:0000259" key="1">
    <source>
        <dbReference type="PROSITE" id="PS50991"/>
    </source>
</evidence>
<dbReference type="OrthoDB" id="9807469at2"/>
<sequence length="470" mass="52701">MAEQNKKAVKITDTILRDAHQSLIATRLTTEDMMPIIEKLDQVGYHSVECWGGATFDASLRFLKEDPWDRLRKLKDGFKNTKLQMLLRGQNILGYRHYADDVVEYFVQKTIANGMDIIRIFDALNDVRNLETALNATKKEGGHAQCAIAYTLSEVHTLDYYVKLAKQFEQMGADSICIKDMAGLLIPYAAEELVKAIKESVDVPIAIHSHYTSGVAGMSYLKAVEAGVDIIDTAISPFSMGTAQPATEVMVETLKDTPYDTGFDQTLLADIADYFRPIREKAIDSGLLNTKVLGVDIKTLLYQVPGGMLSNLVSQLKEQNAEEKFPEVLKEIPKVRAEFGYPPLVTPSSQIVGTQSVLNVLAGQRYKMITKESKAVVRGEYGKTPVPISEEVRKKIIGDEEPIICRPADLIQPELKKIEEEMKQYKEQPEDVLSYALFPQVAEDYFKYREAQKSKVDPELADKDNKTYPA</sequence>
<dbReference type="GO" id="GO:0005737">
    <property type="term" value="C:cytoplasm"/>
    <property type="evidence" value="ECO:0007669"/>
    <property type="project" value="TreeGrafter"/>
</dbReference>
<dbReference type="SUPFAM" id="SSF51569">
    <property type="entry name" value="Aldolase"/>
    <property type="match status" value="1"/>
</dbReference>
<dbReference type="SUPFAM" id="SSF89000">
    <property type="entry name" value="post-HMGL domain-like"/>
    <property type="match status" value="1"/>
</dbReference>
<name>A0A4V6NFI2_9FIRM</name>
<feature type="domain" description="Pyruvate carboxyltransferase" evidence="1">
    <location>
        <begin position="9"/>
        <end position="269"/>
    </location>
</feature>
<dbReference type="NCBIfam" id="NF008985">
    <property type="entry name" value="PRK12331.1"/>
    <property type="match status" value="1"/>
</dbReference>
<dbReference type="NCBIfam" id="NF006761">
    <property type="entry name" value="PRK09282.1"/>
    <property type="match status" value="1"/>
</dbReference>
<dbReference type="Proteomes" id="UP000294545">
    <property type="component" value="Unassembled WGS sequence"/>
</dbReference>
<dbReference type="PANTHER" id="PTHR43778:SF2">
    <property type="entry name" value="PYRUVATE CARBOXYLASE, MITOCHONDRIAL"/>
    <property type="match status" value="1"/>
</dbReference>
<dbReference type="PROSITE" id="PS50991">
    <property type="entry name" value="PYR_CT"/>
    <property type="match status" value="1"/>
</dbReference>
<proteinExistence type="predicted"/>
<dbReference type="Pfam" id="PF02436">
    <property type="entry name" value="PYC_OADA"/>
    <property type="match status" value="1"/>
</dbReference>
<protein>
    <submittedName>
        <fullName evidence="2">Oxaloacetate decarboxylase alpha subunit</fullName>
    </submittedName>
</protein>